<dbReference type="RefSeq" id="WP_116918590.1">
    <property type="nucleotide sequence ID" value="NZ_QEKQ01000002.1"/>
</dbReference>
<evidence type="ECO:0000256" key="4">
    <source>
        <dbReference type="SAM" id="Phobius"/>
    </source>
</evidence>
<dbReference type="PANTHER" id="PTHR30469">
    <property type="entry name" value="MULTIDRUG RESISTANCE PROTEIN MDTA"/>
    <property type="match status" value="1"/>
</dbReference>
<keyword evidence="2 3" id="KW-0175">Coiled coil</keyword>
<dbReference type="Gene3D" id="2.40.30.170">
    <property type="match status" value="1"/>
</dbReference>
<protein>
    <submittedName>
        <fullName evidence="6">RND family efflux transporter MFP subunit</fullName>
    </submittedName>
</protein>
<dbReference type="Pfam" id="PF25917">
    <property type="entry name" value="BSH_RND"/>
    <property type="match status" value="1"/>
</dbReference>
<evidence type="ECO:0000313" key="7">
    <source>
        <dbReference type="Proteomes" id="UP000245887"/>
    </source>
</evidence>
<comment type="similarity">
    <text evidence="1">Belongs to the membrane fusion protein (MFP) (TC 8.A.1) family.</text>
</comment>
<reference evidence="6 7" key="1">
    <citation type="submission" date="2018-04" db="EMBL/GenBank/DDBJ databases">
        <title>Genomic Encyclopedia of Type Strains, Phase IV (KMG-IV): sequencing the most valuable type-strain genomes for metagenomic binning, comparative biology and taxonomic classification.</title>
        <authorList>
            <person name="Goeker M."/>
        </authorList>
    </citation>
    <scope>NUCLEOTIDE SEQUENCE [LARGE SCALE GENOMIC DNA]</scope>
    <source>
        <strain evidence="6 7">DSM 28688</strain>
    </source>
</reference>
<dbReference type="GO" id="GO:1990281">
    <property type="term" value="C:efflux pump complex"/>
    <property type="evidence" value="ECO:0007669"/>
    <property type="project" value="TreeGrafter"/>
</dbReference>
<dbReference type="InterPro" id="IPR006143">
    <property type="entry name" value="RND_pump_MFP"/>
</dbReference>
<evidence type="ECO:0000256" key="2">
    <source>
        <dbReference type="ARBA" id="ARBA00023054"/>
    </source>
</evidence>
<evidence type="ECO:0000256" key="1">
    <source>
        <dbReference type="ARBA" id="ARBA00009477"/>
    </source>
</evidence>
<dbReference type="EMBL" id="QEKQ01000002">
    <property type="protein sequence ID" value="PVY78427.1"/>
    <property type="molecule type" value="Genomic_DNA"/>
</dbReference>
<dbReference type="PANTHER" id="PTHR30469:SF12">
    <property type="entry name" value="MULTIDRUG RESISTANCE PROTEIN MDTA"/>
    <property type="match status" value="1"/>
</dbReference>
<name>A0A2U1D074_9GAMM</name>
<dbReference type="Gene3D" id="1.10.287.470">
    <property type="entry name" value="Helix hairpin bin"/>
    <property type="match status" value="1"/>
</dbReference>
<dbReference type="OrthoDB" id="9781888at2"/>
<keyword evidence="4" id="KW-1133">Transmembrane helix</keyword>
<feature type="transmembrane region" description="Helical" evidence="4">
    <location>
        <begin position="20"/>
        <end position="41"/>
    </location>
</feature>
<feature type="domain" description="Multidrug resistance protein MdtA-like barrel-sandwich hybrid" evidence="5">
    <location>
        <begin position="84"/>
        <end position="231"/>
    </location>
</feature>
<evidence type="ECO:0000313" key="6">
    <source>
        <dbReference type="EMBL" id="PVY78427.1"/>
    </source>
</evidence>
<dbReference type="SUPFAM" id="SSF111369">
    <property type="entry name" value="HlyD-like secretion proteins"/>
    <property type="match status" value="1"/>
</dbReference>
<organism evidence="6 7">
    <name type="scientific">Tamilnaduibacter salinus</name>
    <dbReference type="NCBI Taxonomy" id="1484056"/>
    <lineage>
        <taxon>Bacteria</taxon>
        <taxon>Pseudomonadati</taxon>
        <taxon>Pseudomonadota</taxon>
        <taxon>Gammaproteobacteria</taxon>
        <taxon>Pseudomonadales</taxon>
        <taxon>Marinobacteraceae</taxon>
        <taxon>Tamilnaduibacter</taxon>
    </lineage>
</organism>
<dbReference type="Gene3D" id="2.40.50.100">
    <property type="match status" value="1"/>
</dbReference>
<gene>
    <name evidence="6" type="ORF">C8D92_102474</name>
</gene>
<dbReference type="Proteomes" id="UP000245887">
    <property type="component" value="Unassembled WGS sequence"/>
</dbReference>
<dbReference type="GO" id="GO:0015562">
    <property type="term" value="F:efflux transmembrane transporter activity"/>
    <property type="evidence" value="ECO:0007669"/>
    <property type="project" value="TreeGrafter"/>
</dbReference>
<comment type="caution">
    <text evidence="6">The sequence shown here is derived from an EMBL/GenBank/DDBJ whole genome shotgun (WGS) entry which is preliminary data.</text>
</comment>
<evidence type="ECO:0000256" key="3">
    <source>
        <dbReference type="SAM" id="Coils"/>
    </source>
</evidence>
<dbReference type="NCBIfam" id="TIGR01730">
    <property type="entry name" value="RND_mfp"/>
    <property type="match status" value="1"/>
</dbReference>
<keyword evidence="4" id="KW-0812">Transmembrane</keyword>
<feature type="coiled-coil region" evidence="3">
    <location>
        <begin position="176"/>
        <end position="203"/>
    </location>
</feature>
<sequence>MTQPINEEAARPETGRAGRLKTALISLVILVVGIGLIWLIFRTEPQATRQDAARDTAMLVDVTPVTISDYRPIIDVMGRVTAAREVALSPRVGGQVIEQSDALSPGASVSDGETLARIDPADYQAALAQRRSELKQAEADLAIEQGQQSVAREEFQLMGDDIEGMNRALVLREPQLKQAEAAVQSAEAAVRQAELNLERTTVTAPFDSQVLSRSVTVGSQINAGETMARLVATDRYWVEATVPLSRLSRLQFGGDPGSNVRIRNQSAWADGQYREGHLLRLVGELDEQSRMARVLITVDDPLALSASKNRKPPLLLGSYVSNRIEGRTIENVVRIDRDLVRRNETVWVMQDGALSIRDVNIVFRDGRYAYIDQGLNDGDRVVSSDLASVVEGAALRVEASDS</sequence>
<proteinExistence type="inferred from homology"/>
<dbReference type="Gene3D" id="2.40.420.20">
    <property type="match status" value="1"/>
</dbReference>
<evidence type="ECO:0000259" key="5">
    <source>
        <dbReference type="Pfam" id="PF25917"/>
    </source>
</evidence>
<dbReference type="InterPro" id="IPR058625">
    <property type="entry name" value="MdtA-like_BSH"/>
</dbReference>
<dbReference type="AlphaFoldDB" id="A0A2U1D074"/>
<keyword evidence="4" id="KW-0472">Membrane</keyword>
<accession>A0A2U1D074</accession>